<evidence type="ECO:0000259" key="8">
    <source>
        <dbReference type="Pfam" id="PF00408"/>
    </source>
</evidence>
<dbReference type="InterPro" id="IPR024086">
    <property type="entry name" value="GlmM_arc-type"/>
</dbReference>
<dbReference type="Gene3D" id="3.40.120.10">
    <property type="entry name" value="Alpha-D-Glucose-1,6-Bisphosphate, subunit A, domain 3"/>
    <property type="match status" value="3"/>
</dbReference>
<dbReference type="InterPro" id="IPR005841">
    <property type="entry name" value="Alpha-D-phosphohexomutase_SF"/>
</dbReference>
<dbReference type="InterPro" id="IPR005844">
    <property type="entry name" value="A-D-PHexomutase_a/b/a-I"/>
</dbReference>
<dbReference type="SUPFAM" id="SSF55957">
    <property type="entry name" value="Phosphoglucomutase, C-terminal domain"/>
    <property type="match status" value="1"/>
</dbReference>
<dbReference type="NCBIfam" id="TIGR03990">
    <property type="entry name" value="Arch_GlmM"/>
    <property type="match status" value="1"/>
</dbReference>
<accession>A0A897NUE7</accession>
<dbReference type="SUPFAM" id="SSF53738">
    <property type="entry name" value="Phosphoglucomutase, first 3 domains"/>
    <property type="match status" value="3"/>
</dbReference>
<sequence length="455" mass="47879">MRTVPFFSLPRAETSMFGTSGIRGPVGKDVTAGLALSVGRALGVETDRVVVGRDPRESGQFLTDALTAGLRESGTDVLELGVAATPTIARAVAWEDADAGVAITASHNPAPDNGIKLWQPSGQAFDDAMQDRIAERIDSEEVDLRPWDELGARETATARQRHVEAIADAVDIEDPPSIVVDLGNGAGGVSVDTLQALGCSVETLNAQPDGSFPGRPSEPTAEHCESLAELVGASDADLGIAHDGDADRMRAVTGDGEFVSGDVLLAILAREAAEPGQRVAVPVDTSMAVDDHLAAIDVAVTRTRVGDVYVAERVTEPDVAFGGEPSGAWIWPEATLCPDGPLAAAKLAALAGERSLDARVADIETYPIERESLDVSEKTAVMERVTESVTEAYDDVMTLDGVRVALADGWFLIRASGTQPLVRVTAEARDSEQARTYLTEAKSIVEDARDATTKT</sequence>
<dbReference type="GO" id="GO:0008966">
    <property type="term" value="F:phosphoglucosamine mutase activity"/>
    <property type="evidence" value="ECO:0007669"/>
    <property type="project" value="InterPro"/>
</dbReference>
<dbReference type="GO" id="GO:0005975">
    <property type="term" value="P:carbohydrate metabolic process"/>
    <property type="evidence" value="ECO:0007669"/>
    <property type="project" value="InterPro"/>
</dbReference>
<keyword evidence="4 7" id="KW-0479">Metal-binding</keyword>
<keyword evidence="5 7" id="KW-0460">Magnesium</keyword>
<feature type="domain" description="Alpha-D-phosphohexomutase alpha/beta/alpha" evidence="11">
    <location>
        <begin position="261"/>
        <end position="360"/>
    </location>
</feature>
<evidence type="ECO:0000256" key="4">
    <source>
        <dbReference type="ARBA" id="ARBA00022723"/>
    </source>
</evidence>
<dbReference type="InterPro" id="IPR005846">
    <property type="entry name" value="A-D-PHexomutase_a/b/a-III"/>
</dbReference>
<evidence type="ECO:0000256" key="5">
    <source>
        <dbReference type="ARBA" id="ARBA00022842"/>
    </source>
</evidence>
<proteinExistence type="inferred from homology"/>
<dbReference type="EMBL" id="CP064791">
    <property type="protein sequence ID" value="QSG15145.1"/>
    <property type="molecule type" value="Genomic_DNA"/>
</dbReference>
<feature type="domain" description="Alpha-D-phosphohexomutase alpha/beta/alpha" evidence="9">
    <location>
        <begin position="16"/>
        <end position="141"/>
    </location>
</feature>
<keyword evidence="13" id="KW-1185">Reference proteome</keyword>
<keyword evidence="6" id="KW-0413">Isomerase</keyword>
<dbReference type="InterPro" id="IPR016066">
    <property type="entry name" value="A-D-PHexomutase_CS"/>
</dbReference>
<dbReference type="PANTHER" id="PTHR43771:SF1">
    <property type="entry name" value="PHOSPHOMANNOMUTASE"/>
    <property type="match status" value="1"/>
</dbReference>
<evidence type="ECO:0000259" key="10">
    <source>
        <dbReference type="Pfam" id="PF02879"/>
    </source>
</evidence>
<dbReference type="Pfam" id="PF02879">
    <property type="entry name" value="PGM_PMM_II"/>
    <property type="match status" value="1"/>
</dbReference>
<evidence type="ECO:0000256" key="2">
    <source>
        <dbReference type="ARBA" id="ARBA00010231"/>
    </source>
</evidence>
<protein>
    <submittedName>
        <fullName evidence="12">Phosphomannomutase</fullName>
    </submittedName>
</protein>
<keyword evidence="3" id="KW-0597">Phosphoprotein</keyword>
<dbReference type="Pfam" id="PF02878">
    <property type="entry name" value="PGM_PMM_I"/>
    <property type="match status" value="1"/>
</dbReference>
<feature type="domain" description="Alpha-D-phosphohexomutase alpha/beta/alpha" evidence="10">
    <location>
        <begin position="162"/>
        <end position="256"/>
    </location>
</feature>
<comment type="cofactor">
    <cofactor evidence="1">
        <name>Mg(2+)</name>
        <dbReference type="ChEBI" id="CHEBI:18420"/>
    </cofactor>
</comment>
<evidence type="ECO:0000313" key="13">
    <source>
        <dbReference type="Proteomes" id="UP000663292"/>
    </source>
</evidence>
<dbReference type="Proteomes" id="UP000663292">
    <property type="component" value="Chromosome"/>
</dbReference>
<reference evidence="12 13" key="1">
    <citation type="submission" date="2020-11" db="EMBL/GenBank/DDBJ databases">
        <title>Carbohydrate-dependent, anaerobic sulfur respiration: A novel catabolism in halophilic archaea.</title>
        <authorList>
            <person name="Sorokin D.Y."/>
            <person name="Messina E."/>
            <person name="Smedile F."/>
            <person name="La Cono V."/>
            <person name="Hallsworth J.E."/>
            <person name="Yakimov M.M."/>
        </authorList>
    </citation>
    <scope>NUCLEOTIDE SEQUENCE [LARGE SCALE GENOMIC DNA]</scope>
    <source>
        <strain evidence="12 13">HSR-Est</strain>
    </source>
</reference>
<dbReference type="Pfam" id="PF02880">
    <property type="entry name" value="PGM_PMM_III"/>
    <property type="match status" value="1"/>
</dbReference>
<dbReference type="Gene3D" id="3.30.310.50">
    <property type="entry name" value="Alpha-D-phosphohexomutase, C-terminal domain"/>
    <property type="match status" value="1"/>
</dbReference>
<evidence type="ECO:0000256" key="7">
    <source>
        <dbReference type="RuleBase" id="RU004326"/>
    </source>
</evidence>
<gene>
    <name evidence="12" type="primary">manB4</name>
    <name evidence="12" type="ORF">HSEST_1618</name>
</gene>
<evidence type="ECO:0000256" key="3">
    <source>
        <dbReference type="ARBA" id="ARBA00022553"/>
    </source>
</evidence>
<evidence type="ECO:0000259" key="9">
    <source>
        <dbReference type="Pfam" id="PF02878"/>
    </source>
</evidence>
<comment type="similarity">
    <text evidence="2 7">Belongs to the phosphohexose mutase family.</text>
</comment>
<dbReference type="CDD" id="cd03087">
    <property type="entry name" value="PGM_like1"/>
    <property type="match status" value="1"/>
</dbReference>
<dbReference type="PROSITE" id="PS00710">
    <property type="entry name" value="PGM_PMM"/>
    <property type="match status" value="1"/>
</dbReference>
<evidence type="ECO:0000259" key="11">
    <source>
        <dbReference type="Pfam" id="PF02880"/>
    </source>
</evidence>
<dbReference type="InterPro" id="IPR016055">
    <property type="entry name" value="A-D-PHexomutase_a/b/a-I/II/III"/>
</dbReference>
<dbReference type="Pfam" id="PF00408">
    <property type="entry name" value="PGM_PMM_IV"/>
    <property type="match status" value="1"/>
</dbReference>
<dbReference type="AlphaFoldDB" id="A0A897NUE7"/>
<dbReference type="PRINTS" id="PR00509">
    <property type="entry name" value="PGMPMM"/>
</dbReference>
<dbReference type="PANTHER" id="PTHR43771">
    <property type="entry name" value="PHOSPHOMANNOMUTASE"/>
    <property type="match status" value="1"/>
</dbReference>
<dbReference type="InterPro" id="IPR005845">
    <property type="entry name" value="A-D-PHexomutase_a/b/a-II"/>
</dbReference>
<organism evidence="12 13">
    <name type="scientific">Halapricum desulfuricans</name>
    <dbReference type="NCBI Taxonomy" id="2841257"/>
    <lineage>
        <taxon>Archaea</taxon>
        <taxon>Methanobacteriati</taxon>
        <taxon>Methanobacteriota</taxon>
        <taxon>Stenosarchaea group</taxon>
        <taxon>Halobacteria</taxon>
        <taxon>Halobacteriales</taxon>
        <taxon>Haloarculaceae</taxon>
        <taxon>Halapricum</taxon>
    </lineage>
</organism>
<evidence type="ECO:0000313" key="12">
    <source>
        <dbReference type="EMBL" id="QSG15145.1"/>
    </source>
</evidence>
<feature type="domain" description="Alpha-D-phosphohexomutase C-terminal" evidence="8">
    <location>
        <begin position="388"/>
        <end position="438"/>
    </location>
</feature>
<evidence type="ECO:0000256" key="6">
    <source>
        <dbReference type="ARBA" id="ARBA00023235"/>
    </source>
</evidence>
<name>A0A897NUE7_9EURY</name>
<evidence type="ECO:0000256" key="1">
    <source>
        <dbReference type="ARBA" id="ARBA00001946"/>
    </source>
</evidence>
<dbReference type="InterPro" id="IPR036900">
    <property type="entry name" value="A-D-PHexomutase_C_sf"/>
</dbReference>
<dbReference type="GO" id="GO:0000287">
    <property type="term" value="F:magnesium ion binding"/>
    <property type="evidence" value="ECO:0007669"/>
    <property type="project" value="InterPro"/>
</dbReference>
<dbReference type="InterPro" id="IPR005843">
    <property type="entry name" value="A-D-PHexomutase_C"/>
</dbReference>